<keyword evidence="3" id="KW-1185">Reference proteome</keyword>
<evidence type="ECO:0000256" key="1">
    <source>
        <dbReference type="SAM" id="MobiDB-lite"/>
    </source>
</evidence>
<feature type="non-terminal residue" evidence="2">
    <location>
        <position position="1"/>
    </location>
</feature>
<feature type="compositionally biased region" description="Low complexity" evidence="1">
    <location>
        <begin position="623"/>
        <end position="634"/>
    </location>
</feature>
<organism evidence="2 3">
    <name type="scientific">Syncephalis pseudoplumigaleata</name>
    <dbReference type="NCBI Taxonomy" id="1712513"/>
    <lineage>
        <taxon>Eukaryota</taxon>
        <taxon>Fungi</taxon>
        <taxon>Fungi incertae sedis</taxon>
        <taxon>Zoopagomycota</taxon>
        <taxon>Zoopagomycotina</taxon>
        <taxon>Zoopagomycetes</taxon>
        <taxon>Zoopagales</taxon>
        <taxon>Piptocephalidaceae</taxon>
        <taxon>Syncephalis</taxon>
    </lineage>
</organism>
<dbReference type="Proteomes" id="UP000278143">
    <property type="component" value="Unassembled WGS sequence"/>
</dbReference>
<proteinExistence type="predicted"/>
<gene>
    <name evidence="2" type="ORF">SYNPS1DRAFT_29944</name>
</gene>
<evidence type="ECO:0000313" key="3">
    <source>
        <dbReference type="Proteomes" id="UP000278143"/>
    </source>
</evidence>
<sequence length="1003" mass="109787">SDDPFGAEPLIEAAQYKRLPESHSGPITSIAYWADPLDTALPSNTICIAWGTDRGKVLLVEYHFNERVGSGAGGEDKFYYIEAVEIADHGRIAHIAIEPVSADASASTKEAAQQWYCVVAQDGIRARGKPTVPRLKQWTAVGHVTPFADASRLGIDGRTLAMALIKKQSGLWLYSIYYAKHDQHTEGSTRMVVTLLDAHGEGVKLHAKRYNLSNLDSDQFMVIYPMAMSEECFILCSDQFVSMPASFTGPLEDEDDDVGAGEEREEDMAVPRKLEQYEVDSAQALALFATFPYTAERNEHIAATRERFNGWLCIDRLLAFTGIDVGSLYPPANEAQLAELICAVYACDLDQIKKDSMVGPDGMVTLPAHIRLYSRLTSMADILPDTRLPGQRADRSVPAAARDSTALPAGDHWLLATGSAELQGKRRLALPAHGDGRLGGYDTGASMCVAALRAGRPVHIDAPMATDDRGRHAAAIRHATAREHATGTTDAGENMKTKLNHLMQASLTKEEERQLMAYCEDFEAPYRLDFLIMYHVHHVHYVEAIQLNERARQREDPRRATSKQAIRRNAIIENLHSLLPRVQRNAMEVGMSLSQTLGPTAQHQHFPLVAPLLPSTARTSQWPPSATATSPRPSHGYQLAANGLPPLSASKQVGQIEGQTAEEREISLLRAMMLHQAQQQSPHLQLDQLAEQEQHATSPSASMAQPSQSSQMAPTSTGSTPSTTTAADTSVTFGRAHAGTQAARTASRIQSPEWAKRMDTPGSATGTGHDNDEAYKSGETPLSGYNRRKSTPLPPLRRNSPFPPSAQPATTSTTPHKESSHGSSHTATSVTTRSLRTSQRRRKTAASSSIKHQLILTEDEHEESTSLETPTRRPRTATRGHHHHHQQQTATATSPVMTRSTRRRVAAKQRNDADDIIARTPGAFPAEKAAAAATAEQSRSLRPRAHSPRKKTRTSAEQHELLGSRRSTRARQQLADEAASHKEELPAQLIRNGDTPWPSLAAR</sequence>
<feature type="compositionally biased region" description="Basic residues" evidence="1">
    <location>
        <begin position="872"/>
        <end position="886"/>
    </location>
</feature>
<protein>
    <submittedName>
        <fullName evidence="2">Uncharacterized protein</fullName>
    </submittedName>
</protein>
<feature type="compositionally biased region" description="Low complexity" evidence="1">
    <location>
        <begin position="923"/>
        <end position="935"/>
    </location>
</feature>
<feature type="region of interest" description="Disordered" evidence="1">
    <location>
        <begin position="617"/>
        <end position="658"/>
    </location>
</feature>
<feature type="compositionally biased region" description="Basic residues" evidence="1">
    <location>
        <begin position="941"/>
        <end position="953"/>
    </location>
</feature>
<name>A0A4P9YZ33_9FUNG</name>
<accession>A0A4P9YZ33</accession>
<dbReference type="AlphaFoldDB" id="A0A4P9YZ33"/>
<reference evidence="3" key="1">
    <citation type="journal article" date="2018" name="Nat. Microbiol.">
        <title>Leveraging single-cell genomics to expand the fungal tree of life.</title>
        <authorList>
            <person name="Ahrendt S.R."/>
            <person name="Quandt C.A."/>
            <person name="Ciobanu D."/>
            <person name="Clum A."/>
            <person name="Salamov A."/>
            <person name="Andreopoulos B."/>
            <person name="Cheng J.F."/>
            <person name="Woyke T."/>
            <person name="Pelin A."/>
            <person name="Henrissat B."/>
            <person name="Reynolds N.K."/>
            <person name="Benny G.L."/>
            <person name="Smith M.E."/>
            <person name="James T.Y."/>
            <person name="Grigoriev I.V."/>
        </authorList>
    </citation>
    <scope>NUCLEOTIDE SEQUENCE [LARGE SCALE GENOMIC DNA]</scope>
    <source>
        <strain evidence="3">Benny S71-1</strain>
    </source>
</reference>
<feature type="compositionally biased region" description="Low complexity" evidence="1">
    <location>
        <begin position="697"/>
        <end position="732"/>
    </location>
</feature>
<dbReference type="OrthoDB" id="20729at2759"/>
<feature type="region of interest" description="Disordered" evidence="1">
    <location>
        <begin position="689"/>
        <end position="1003"/>
    </location>
</feature>
<feature type="compositionally biased region" description="Basic and acidic residues" evidence="1">
    <location>
        <begin position="954"/>
        <end position="963"/>
    </location>
</feature>
<evidence type="ECO:0000313" key="2">
    <source>
        <dbReference type="EMBL" id="RKP24290.1"/>
    </source>
</evidence>
<dbReference type="EMBL" id="KZ990324">
    <property type="protein sequence ID" value="RKP24290.1"/>
    <property type="molecule type" value="Genomic_DNA"/>
</dbReference>
<feature type="compositionally biased region" description="Low complexity" evidence="1">
    <location>
        <begin position="826"/>
        <end position="837"/>
    </location>
</feature>